<dbReference type="AlphaFoldDB" id="A0A8T0UXL7"/>
<comment type="caution">
    <text evidence="2">The sequence shown here is derived from an EMBL/GenBank/DDBJ whole genome shotgun (WGS) entry which is preliminary data.</text>
</comment>
<evidence type="ECO:0000256" key="1">
    <source>
        <dbReference type="SAM" id="MobiDB-lite"/>
    </source>
</evidence>
<keyword evidence="3" id="KW-1185">Reference proteome</keyword>
<evidence type="ECO:0000313" key="2">
    <source>
        <dbReference type="EMBL" id="KAG2625774.1"/>
    </source>
</evidence>
<gene>
    <name evidence="2" type="ORF">PVAP13_3KG301200</name>
</gene>
<feature type="region of interest" description="Disordered" evidence="1">
    <location>
        <begin position="29"/>
        <end position="61"/>
    </location>
</feature>
<proteinExistence type="predicted"/>
<sequence length="159" mass="18132">MRRCVGRRSSLRSCLCMRRPLPHLHACLGPCRPPPPPPLSPAGRVEEEEERRNKKKKKKEMSPLYVCALDSPLPAPKRERPVCCRRCLSVTCAPRSSHAEATSLVPKLEAAPFFPATELRRRKILGRDAVTRAPPPPRRRPRSAFWSQLGKPCWRARWS</sequence>
<dbReference type="EMBL" id="CM029041">
    <property type="protein sequence ID" value="KAG2625774.1"/>
    <property type="molecule type" value="Genomic_DNA"/>
</dbReference>
<evidence type="ECO:0000313" key="3">
    <source>
        <dbReference type="Proteomes" id="UP000823388"/>
    </source>
</evidence>
<protein>
    <submittedName>
        <fullName evidence="2">Uncharacterized protein</fullName>
    </submittedName>
</protein>
<reference evidence="2" key="1">
    <citation type="submission" date="2020-05" db="EMBL/GenBank/DDBJ databases">
        <title>WGS assembly of Panicum virgatum.</title>
        <authorList>
            <person name="Lovell J.T."/>
            <person name="Jenkins J."/>
            <person name="Shu S."/>
            <person name="Juenger T.E."/>
            <person name="Schmutz J."/>
        </authorList>
    </citation>
    <scope>NUCLEOTIDE SEQUENCE</scope>
    <source>
        <strain evidence="2">AP13</strain>
    </source>
</reference>
<organism evidence="2 3">
    <name type="scientific">Panicum virgatum</name>
    <name type="common">Blackwell switchgrass</name>
    <dbReference type="NCBI Taxonomy" id="38727"/>
    <lineage>
        <taxon>Eukaryota</taxon>
        <taxon>Viridiplantae</taxon>
        <taxon>Streptophyta</taxon>
        <taxon>Embryophyta</taxon>
        <taxon>Tracheophyta</taxon>
        <taxon>Spermatophyta</taxon>
        <taxon>Magnoliopsida</taxon>
        <taxon>Liliopsida</taxon>
        <taxon>Poales</taxon>
        <taxon>Poaceae</taxon>
        <taxon>PACMAD clade</taxon>
        <taxon>Panicoideae</taxon>
        <taxon>Panicodae</taxon>
        <taxon>Paniceae</taxon>
        <taxon>Panicinae</taxon>
        <taxon>Panicum</taxon>
        <taxon>Panicum sect. Hiantes</taxon>
    </lineage>
</organism>
<name>A0A8T0UXL7_PANVG</name>
<dbReference type="Proteomes" id="UP000823388">
    <property type="component" value="Chromosome 3K"/>
</dbReference>
<feature type="compositionally biased region" description="Pro residues" evidence="1">
    <location>
        <begin position="31"/>
        <end position="40"/>
    </location>
</feature>
<accession>A0A8T0UXL7</accession>